<evidence type="ECO:0000256" key="1">
    <source>
        <dbReference type="SAM" id="Phobius"/>
    </source>
</evidence>
<evidence type="ECO:0000313" key="2">
    <source>
        <dbReference type="EMBL" id="SMD42301.1"/>
    </source>
</evidence>
<dbReference type="Proteomes" id="UP000192333">
    <property type="component" value="Chromosome I"/>
</dbReference>
<feature type="transmembrane region" description="Helical" evidence="1">
    <location>
        <begin position="38"/>
        <end position="60"/>
    </location>
</feature>
<dbReference type="RefSeq" id="WP_084119126.1">
    <property type="nucleotide sequence ID" value="NZ_LT838813.1"/>
</dbReference>
<feature type="transmembrane region" description="Helical" evidence="1">
    <location>
        <begin position="67"/>
        <end position="91"/>
    </location>
</feature>
<gene>
    <name evidence="2" type="ORF">SAMN00777080_0848</name>
</gene>
<dbReference type="OrthoDB" id="839644at2"/>
<feature type="transmembrane region" description="Helical" evidence="1">
    <location>
        <begin position="97"/>
        <end position="120"/>
    </location>
</feature>
<name>A0A1W2H093_9BACT</name>
<organism evidence="2 3">
    <name type="scientific">Aquiflexum balticum DSM 16537</name>
    <dbReference type="NCBI Taxonomy" id="758820"/>
    <lineage>
        <taxon>Bacteria</taxon>
        <taxon>Pseudomonadati</taxon>
        <taxon>Bacteroidota</taxon>
        <taxon>Cytophagia</taxon>
        <taxon>Cytophagales</taxon>
        <taxon>Cyclobacteriaceae</taxon>
        <taxon>Aquiflexum</taxon>
    </lineage>
</organism>
<feature type="transmembrane region" description="Helical" evidence="1">
    <location>
        <begin position="7"/>
        <end position="26"/>
    </location>
</feature>
<dbReference type="EMBL" id="LT838813">
    <property type="protein sequence ID" value="SMD42301.1"/>
    <property type="molecule type" value="Genomic_DNA"/>
</dbReference>
<sequence>MKAIKILTLKLLVFSLLIAGIIYLLQEFIKPEWVHETMWIILSFFVILTWLTGMFTHYLLELSKENSVSIILGGIGIRFLASVGFVAILLFMGVENLILFVVNFFIIYFFYLLFDIYTLISNLRPNSD</sequence>
<dbReference type="STRING" id="758820.SAMN00777080_0848"/>
<keyword evidence="1" id="KW-0812">Transmembrane</keyword>
<reference evidence="3" key="1">
    <citation type="submission" date="2017-04" db="EMBL/GenBank/DDBJ databases">
        <authorList>
            <person name="Varghese N."/>
            <person name="Submissions S."/>
        </authorList>
    </citation>
    <scope>NUCLEOTIDE SEQUENCE [LARGE SCALE GENOMIC DNA]</scope>
    <source>
        <strain evidence="3">DSM 16537</strain>
    </source>
</reference>
<evidence type="ECO:0000313" key="3">
    <source>
        <dbReference type="Proteomes" id="UP000192333"/>
    </source>
</evidence>
<keyword evidence="3" id="KW-1185">Reference proteome</keyword>
<dbReference type="AlphaFoldDB" id="A0A1W2H093"/>
<keyword evidence="1" id="KW-0472">Membrane</keyword>
<keyword evidence="1" id="KW-1133">Transmembrane helix</keyword>
<protein>
    <recommendedName>
        <fullName evidence="4">ATP synthase I chain</fullName>
    </recommendedName>
</protein>
<accession>A0A1W2H093</accession>
<evidence type="ECO:0008006" key="4">
    <source>
        <dbReference type="Google" id="ProtNLM"/>
    </source>
</evidence>
<proteinExistence type="predicted"/>